<evidence type="ECO:0000259" key="2">
    <source>
        <dbReference type="Pfam" id="PF25545"/>
    </source>
</evidence>
<keyword evidence="4" id="KW-1185">Reference proteome</keyword>
<dbReference type="OrthoDB" id="5400850at2759"/>
<feature type="domain" description="DUF7924" evidence="2">
    <location>
        <begin position="427"/>
        <end position="688"/>
    </location>
</feature>
<feature type="compositionally biased region" description="Basic and acidic residues" evidence="1">
    <location>
        <begin position="209"/>
        <end position="224"/>
    </location>
</feature>
<dbReference type="RefSeq" id="XP_040707203.1">
    <property type="nucleotide sequence ID" value="XM_040840004.1"/>
</dbReference>
<proteinExistence type="predicted"/>
<dbReference type="Pfam" id="PF25545">
    <property type="entry name" value="DUF7924"/>
    <property type="match status" value="1"/>
</dbReference>
<feature type="compositionally biased region" description="Low complexity" evidence="1">
    <location>
        <begin position="117"/>
        <end position="130"/>
    </location>
</feature>
<dbReference type="PANTHER" id="PTHR42470">
    <property type="entry name" value="VAST DOMAIN-CONTAINING PROTEIN"/>
    <property type="match status" value="1"/>
</dbReference>
<accession>A0A1L9TVD2</accession>
<evidence type="ECO:0000313" key="4">
    <source>
        <dbReference type="Proteomes" id="UP000184356"/>
    </source>
</evidence>
<feature type="compositionally biased region" description="Low complexity" evidence="1">
    <location>
        <begin position="284"/>
        <end position="296"/>
    </location>
</feature>
<name>A0A1L9TVD2_9EURO</name>
<dbReference type="VEuPathDB" id="FungiDB:ASPSYDRAFT_1153928"/>
<sequence>MENKDNEQPPALRRSARIPKIQQQAAARAAAQAEAEAEAEAARQPKKRRTNASAKAASATAPRTATKRATSGPSRRRGRQQPVNGPVGQRQLAPRPEHQPGNPVYQPAIQPAVEAVPQPQHQQLAFSQQQFQGQYQGQYQQETWYAPQAHYQQQVPRQQQAPYHHQVGYPREVYRYGPGYQYQPTYPPPSQPPNPPATQAVIPTPVHTAVDHHSKPQPEYHTGHAVDQTTQQQPLPSVHQLIHPGFDATAYDQTGVQLAPLQQTPQPPAQPAPAPAGLDTHQNAQQPVQQPVAQPAHQPPPKPVAQAAEEPAGQPTGQAERQLIVSGFTGPQRSNYNMPNGGDNLMSEKQSEVPTGWPIDRWTRDGLYDHRAAEYLNKWHCCFDDKSMKPHNDESTGPADDEKDFCLRLLESECPTPSGTLFDPGDFEYVYERVKSMNEVEILHLVGDLIVPQAEMAVHRGQVTWTKALKDKLCQPWTHSVPFDEQSTRLSQRFVRNMESTGYLLPIPQPDRTVGFSQLAFSARQQRRLMAQTINDVRKDPVSFFYGPRNMFFPFLTAEVQCGSSFEPAERENAHNMAVAMKGIVALFKRVSNLEEEEDPNQEDLELNQKVLELNRKVLGFSISLNSERVKIHAHYPIIEEEKITYHRWCVRDFKWTSEADKWQAYKFVMAVYNDWAPRHLKRLHSAIDGLPLEYQIDMSPNRSD</sequence>
<feature type="compositionally biased region" description="Low complexity" evidence="1">
    <location>
        <begin position="22"/>
        <end position="34"/>
    </location>
</feature>
<dbReference type="Proteomes" id="UP000184356">
    <property type="component" value="Unassembled WGS sequence"/>
</dbReference>
<reference evidence="4" key="1">
    <citation type="journal article" date="2017" name="Genome Biol.">
        <title>Comparative genomics reveals high biological diversity and specific adaptations in the industrially and medically important fungal genus Aspergillus.</title>
        <authorList>
            <person name="de Vries R.P."/>
            <person name="Riley R."/>
            <person name="Wiebenga A."/>
            <person name="Aguilar-Osorio G."/>
            <person name="Amillis S."/>
            <person name="Uchima C.A."/>
            <person name="Anderluh G."/>
            <person name="Asadollahi M."/>
            <person name="Askin M."/>
            <person name="Barry K."/>
            <person name="Battaglia E."/>
            <person name="Bayram O."/>
            <person name="Benocci T."/>
            <person name="Braus-Stromeyer S.A."/>
            <person name="Caldana C."/>
            <person name="Canovas D."/>
            <person name="Cerqueira G.C."/>
            <person name="Chen F."/>
            <person name="Chen W."/>
            <person name="Choi C."/>
            <person name="Clum A."/>
            <person name="Dos Santos R.A."/>
            <person name="Damasio A.R."/>
            <person name="Diallinas G."/>
            <person name="Emri T."/>
            <person name="Fekete E."/>
            <person name="Flipphi M."/>
            <person name="Freyberg S."/>
            <person name="Gallo A."/>
            <person name="Gournas C."/>
            <person name="Habgood R."/>
            <person name="Hainaut M."/>
            <person name="Harispe M.L."/>
            <person name="Henrissat B."/>
            <person name="Hilden K.S."/>
            <person name="Hope R."/>
            <person name="Hossain A."/>
            <person name="Karabika E."/>
            <person name="Karaffa L."/>
            <person name="Karanyi Z."/>
            <person name="Krasevec N."/>
            <person name="Kuo A."/>
            <person name="Kusch H."/>
            <person name="LaButti K."/>
            <person name="Lagendijk E.L."/>
            <person name="Lapidus A."/>
            <person name="Levasseur A."/>
            <person name="Lindquist E."/>
            <person name="Lipzen A."/>
            <person name="Logrieco A.F."/>
            <person name="MacCabe A."/>
            <person name="Maekelae M.R."/>
            <person name="Malavazi I."/>
            <person name="Melin P."/>
            <person name="Meyer V."/>
            <person name="Mielnichuk N."/>
            <person name="Miskei M."/>
            <person name="Molnar A.P."/>
            <person name="Mule G."/>
            <person name="Ngan C.Y."/>
            <person name="Orejas M."/>
            <person name="Orosz E."/>
            <person name="Ouedraogo J.P."/>
            <person name="Overkamp K.M."/>
            <person name="Park H.-S."/>
            <person name="Perrone G."/>
            <person name="Piumi F."/>
            <person name="Punt P.J."/>
            <person name="Ram A.F."/>
            <person name="Ramon A."/>
            <person name="Rauscher S."/>
            <person name="Record E."/>
            <person name="Riano-Pachon D.M."/>
            <person name="Robert V."/>
            <person name="Roehrig J."/>
            <person name="Ruller R."/>
            <person name="Salamov A."/>
            <person name="Salih N.S."/>
            <person name="Samson R.A."/>
            <person name="Sandor E."/>
            <person name="Sanguinetti M."/>
            <person name="Schuetze T."/>
            <person name="Sepcic K."/>
            <person name="Shelest E."/>
            <person name="Sherlock G."/>
            <person name="Sophianopoulou V."/>
            <person name="Squina F.M."/>
            <person name="Sun H."/>
            <person name="Susca A."/>
            <person name="Todd R.B."/>
            <person name="Tsang A."/>
            <person name="Unkles S.E."/>
            <person name="van de Wiele N."/>
            <person name="van Rossen-Uffink D."/>
            <person name="Oliveira J.V."/>
            <person name="Vesth T.C."/>
            <person name="Visser J."/>
            <person name="Yu J.-H."/>
            <person name="Zhou M."/>
            <person name="Andersen M.R."/>
            <person name="Archer D.B."/>
            <person name="Baker S.E."/>
            <person name="Benoit I."/>
            <person name="Brakhage A.A."/>
            <person name="Braus G.H."/>
            <person name="Fischer R."/>
            <person name="Frisvad J.C."/>
            <person name="Goldman G.H."/>
            <person name="Houbraken J."/>
            <person name="Oakley B."/>
            <person name="Pocsi I."/>
            <person name="Scazzocchio C."/>
            <person name="Seiboth B."/>
            <person name="vanKuyk P.A."/>
            <person name="Wortman J."/>
            <person name="Dyer P.S."/>
            <person name="Grigoriev I.V."/>
        </authorList>
    </citation>
    <scope>NUCLEOTIDE SEQUENCE [LARGE SCALE GENOMIC DNA]</scope>
    <source>
        <strain evidence="4">CBS 593.65</strain>
    </source>
</reference>
<feature type="region of interest" description="Disordered" evidence="1">
    <location>
        <begin position="1"/>
        <end position="130"/>
    </location>
</feature>
<dbReference type="EMBL" id="KV878582">
    <property type="protein sequence ID" value="OJJ63397.1"/>
    <property type="molecule type" value="Genomic_DNA"/>
</dbReference>
<feature type="region of interest" description="Disordered" evidence="1">
    <location>
        <begin position="261"/>
        <end position="318"/>
    </location>
</feature>
<feature type="region of interest" description="Disordered" evidence="1">
    <location>
        <begin position="208"/>
        <end position="234"/>
    </location>
</feature>
<protein>
    <recommendedName>
        <fullName evidence="2">DUF7924 domain-containing protein</fullName>
    </recommendedName>
</protein>
<evidence type="ECO:0000256" key="1">
    <source>
        <dbReference type="SAM" id="MobiDB-lite"/>
    </source>
</evidence>
<organism evidence="3 4">
    <name type="scientific">Aspergillus sydowii CBS 593.65</name>
    <dbReference type="NCBI Taxonomy" id="1036612"/>
    <lineage>
        <taxon>Eukaryota</taxon>
        <taxon>Fungi</taxon>
        <taxon>Dikarya</taxon>
        <taxon>Ascomycota</taxon>
        <taxon>Pezizomycotina</taxon>
        <taxon>Eurotiomycetes</taxon>
        <taxon>Eurotiomycetidae</taxon>
        <taxon>Eurotiales</taxon>
        <taxon>Aspergillaceae</taxon>
        <taxon>Aspergillus</taxon>
        <taxon>Aspergillus subgen. Nidulantes</taxon>
    </lineage>
</organism>
<dbReference type="AlphaFoldDB" id="A0A1L9TVD2"/>
<evidence type="ECO:0000313" key="3">
    <source>
        <dbReference type="EMBL" id="OJJ63397.1"/>
    </source>
</evidence>
<dbReference type="PANTHER" id="PTHR42470:SF2">
    <property type="match status" value="1"/>
</dbReference>
<feature type="compositionally biased region" description="Pro residues" evidence="1">
    <location>
        <begin position="265"/>
        <end position="274"/>
    </location>
</feature>
<feature type="compositionally biased region" description="Low complexity" evidence="1">
    <location>
        <begin position="51"/>
        <end position="71"/>
    </location>
</feature>
<gene>
    <name evidence="3" type="ORF">ASPSYDRAFT_1153928</name>
</gene>
<dbReference type="STRING" id="1036612.A0A1L9TVD2"/>
<dbReference type="GeneID" id="63756077"/>
<dbReference type="InterPro" id="IPR057684">
    <property type="entry name" value="DUF7924"/>
</dbReference>